<evidence type="ECO:0000313" key="3">
    <source>
        <dbReference type="Proteomes" id="UP001224775"/>
    </source>
</evidence>
<gene>
    <name evidence="2" type="ORF">QTG54_013324</name>
</gene>
<keyword evidence="3" id="KW-1185">Reference proteome</keyword>
<evidence type="ECO:0000313" key="2">
    <source>
        <dbReference type="EMBL" id="KAK1736188.1"/>
    </source>
</evidence>
<dbReference type="AlphaFoldDB" id="A0AAD8XZ88"/>
<organism evidence="2 3">
    <name type="scientific">Skeletonema marinoi</name>
    <dbReference type="NCBI Taxonomy" id="267567"/>
    <lineage>
        <taxon>Eukaryota</taxon>
        <taxon>Sar</taxon>
        <taxon>Stramenopiles</taxon>
        <taxon>Ochrophyta</taxon>
        <taxon>Bacillariophyta</taxon>
        <taxon>Coscinodiscophyceae</taxon>
        <taxon>Thalassiosirophycidae</taxon>
        <taxon>Thalassiosirales</taxon>
        <taxon>Skeletonemataceae</taxon>
        <taxon>Skeletonema</taxon>
        <taxon>Skeletonema marinoi-dohrnii complex</taxon>
    </lineage>
</organism>
<dbReference type="Proteomes" id="UP001224775">
    <property type="component" value="Unassembled WGS sequence"/>
</dbReference>
<evidence type="ECO:0008006" key="4">
    <source>
        <dbReference type="Google" id="ProtNLM"/>
    </source>
</evidence>
<reference evidence="2" key="1">
    <citation type="submission" date="2023-06" db="EMBL/GenBank/DDBJ databases">
        <title>Survivors Of The Sea: Transcriptome response of Skeletonema marinoi to long-term dormancy.</title>
        <authorList>
            <person name="Pinder M.I.M."/>
            <person name="Kourtchenko O."/>
            <person name="Robertson E.K."/>
            <person name="Larsson T."/>
            <person name="Maumus F."/>
            <person name="Osuna-Cruz C.M."/>
            <person name="Vancaester E."/>
            <person name="Stenow R."/>
            <person name="Vandepoele K."/>
            <person name="Ploug H."/>
            <person name="Bruchert V."/>
            <person name="Godhe A."/>
            <person name="Topel M."/>
        </authorList>
    </citation>
    <scope>NUCLEOTIDE SEQUENCE</scope>
    <source>
        <strain evidence="2">R05AC</strain>
    </source>
</reference>
<evidence type="ECO:0000256" key="1">
    <source>
        <dbReference type="SAM" id="MobiDB-lite"/>
    </source>
</evidence>
<accession>A0AAD8XZ88</accession>
<comment type="caution">
    <text evidence="2">The sequence shown here is derived from an EMBL/GenBank/DDBJ whole genome shotgun (WGS) entry which is preliminary data.</text>
</comment>
<feature type="compositionally biased region" description="Basic and acidic residues" evidence="1">
    <location>
        <begin position="94"/>
        <end position="111"/>
    </location>
</feature>
<name>A0AAD8XZ88_9STRA</name>
<sequence>MYQLHNKTRRSFGIRKAWEFQHRLTGVVLLACGFWQMSAGIKLFANKFGTQETQTCFDIALLLIGGVYFKLLRKNVENGDGNEGDDVVQAEPTTKQKDEAVKSEDMVDAKA</sequence>
<feature type="region of interest" description="Disordered" evidence="1">
    <location>
        <begin position="78"/>
        <end position="111"/>
    </location>
</feature>
<protein>
    <recommendedName>
        <fullName evidence="4">Cytochrome b561 domain-containing protein</fullName>
    </recommendedName>
</protein>
<proteinExistence type="predicted"/>
<dbReference type="EMBL" id="JATAAI010000030">
    <property type="protein sequence ID" value="KAK1736188.1"/>
    <property type="molecule type" value="Genomic_DNA"/>
</dbReference>